<evidence type="ECO:0000313" key="1">
    <source>
        <dbReference type="EMBL" id="QSX29547.1"/>
    </source>
</evidence>
<organism evidence="1 2">
    <name type="scientific">Shewanella cyperi</name>
    <dbReference type="NCBI Taxonomy" id="2814292"/>
    <lineage>
        <taxon>Bacteria</taxon>
        <taxon>Pseudomonadati</taxon>
        <taxon>Pseudomonadota</taxon>
        <taxon>Gammaproteobacteria</taxon>
        <taxon>Alteromonadales</taxon>
        <taxon>Shewanellaceae</taxon>
        <taxon>Shewanella</taxon>
    </lineage>
</organism>
<proteinExistence type="predicted"/>
<sequence>MSDPKGLPIAVECLGDEVYLQSLHYDLAGLSLCLKVENRLVEVCFHSIQGLRMLNEGDLLEFWAEFSLSNGWLYQLSDGGWFALESNRTGFMASGGKALNEFLIVTRKECVSVLSAESMPSVRWG</sequence>
<dbReference type="RefSeq" id="WP_207324657.1">
    <property type="nucleotide sequence ID" value="NZ_CP071504.1"/>
</dbReference>
<accession>A0A975AJQ4</accession>
<dbReference type="AlphaFoldDB" id="A0A975AJQ4"/>
<protein>
    <submittedName>
        <fullName evidence="1">Uncharacterized protein</fullName>
    </submittedName>
</protein>
<dbReference type="EMBL" id="CP071504">
    <property type="protein sequence ID" value="QSX29547.1"/>
    <property type="molecule type" value="Genomic_DNA"/>
</dbReference>
<name>A0A975AJQ4_9GAMM</name>
<dbReference type="KEGG" id="scyp:JYB88_15320"/>
<keyword evidence="2" id="KW-1185">Reference proteome</keyword>
<dbReference type="Proteomes" id="UP000663281">
    <property type="component" value="Chromosome"/>
</dbReference>
<gene>
    <name evidence="1" type="ORF">JYB88_15320</name>
</gene>
<reference evidence="1 2" key="1">
    <citation type="submission" date="2021-03" db="EMBL/GenBank/DDBJ databases">
        <title>Novel species identification of genus Shewanella.</title>
        <authorList>
            <person name="Liu G."/>
            <person name="Zhang Q."/>
        </authorList>
    </citation>
    <scope>NUCLEOTIDE SEQUENCE [LARGE SCALE GENOMIC DNA]</scope>
    <source>
        <strain evidence="1 2">FJAT-53726</strain>
    </source>
</reference>
<evidence type="ECO:0000313" key="2">
    <source>
        <dbReference type="Proteomes" id="UP000663281"/>
    </source>
</evidence>